<evidence type="ECO:0000313" key="4">
    <source>
        <dbReference type="Proteomes" id="UP000432516"/>
    </source>
</evidence>
<reference evidence="3 4" key="1">
    <citation type="journal article" date="2019" name="Nat. Med.">
        <title>A library of human gut bacterial isolates paired with longitudinal multiomics data enables mechanistic microbiome research.</title>
        <authorList>
            <person name="Poyet M."/>
            <person name="Groussin M."/>
            <person name="Gibbons S.M."/>
            <person name="Avila-Pacheco J."/>
            <person name="Jiang X."/>
            <person name="Kearney S.M."/>
            <person name="Perrotta A.R."/>
            <person name="Berdy B."/>
            <person name="Zhao S."/>
            <person name="Lieberman T.D."/>
            <person name="Swanson P.K."/>
            <person name="Smith M."/>
            <person name="Roesemann S."/>
            <person name="Alexander J.E."/>
            <person name="Rich S.A."/>
            <person name="Livny J."/>
            <person name="Vlamakis H."/>
            <person name="Clish C."/>
            <person name="Bullock K."/>
            <person name="Deik A."/>
            <person name="Scott J."/>
            <person name="Pierce K.A."/>
            <person name="Xavier R.J."/>
            <person name="Alm E.J."/>
        </authorList>
    </citation>
    <scope>NUCLEOTIDE SEQUENCE [LARGE SCALE GENOMIC DNA]</scope>
    <source>
        <strain evidence="3 4">BIOML-A2</strain>
    </source>
</reference>
<dbReference type="RefSeq" id="WP_122145814.1">
    <property type="nucleotide sequence ID" value="NZ_CAXVLJ010000002.1"/>
</dbReference>
<dbReference type="Pfam" id="PF13579">
    <property type="entry name" value="Glyco_trans_4_4"/>
    <property type="match status" value="1"/>
</dbReference>
<dbReference type="EMBL" id="WKNE01000032">
    <property type="protein sequence ID" value="MRZ57201.1"/>
    <property type="molecule type" value="Genomic_DNA"/>
</dbReference>
<gene>
    <name evidence="3" type="ORF">GKD68_21155</name>
</gene>
<dbReference type="CDD" id="cd03808">
    <property type="entry name" value="GT4_CapM-like"/>
    <property type="match status" value="1"/>
</dbReference>
<name>A0A395YPA8_PARDI</name>
<dbReference type="InterPro" id="IPR050194">
    <property type="entry name" value="Glycosyltransferase_grp1"/>
</dbReference>
<dbReference type="PANTHER" id="PTHR45947:SF3">
    <property type="entry name" value="SULFOQUINOVOSYL TRANSFERASE SQD2"/>
    <property type="match status" value="1"/>
</dbReference>
<dbReference type="PANTHER" id="PTHR45947">
    <property type="entry name" value="SULFOQUINOVOSYL TRANSFERASE SQD2"/>
    <property type="match status" value="1"/>
</dbReference>
<evidence type="ECO:0000259" key="1">
    <source>
        <dbReference type="Pfam" id="PF00534"/>
    </source>
</evidence>
<proteinExistence type="predicted"/>
<dbReference type="Proteomes" id="UP000432516">
    <property type="component" value="Unassembled WGS sequence"/>
</dbReference>
<keyword evidence="3" id="KW-0808">Transferase</keyword>
<dbReference type="GO" id="GO:0016757">
    <property type="term" value="F:glycosyltransferase activity"/>
    <property type="evidence" value="ECO:0007669"/>
    <property type="project" value="InterPro"/>
</dbReference>
<sequence>MKNKKIIRAVTVSKSVVFFVPIVRDLQNFGFEIVAISSPGIELYKLNELGVKPIAVTMKRRVSPFMDLKSLWRLVMVFRKERPYMVHSMTPKAGLLCMFAAWLVRVPRRVHTFTGLVWPTSKGLTRRILMLTDWLTCACATHIIPEGQGVMDDLRKVTYKPMRVLGYGNVRGVDMQKFSRRDEVMILAKQLLKKNTFTFLFVGRLVKDKGINELVSVFETLHKHYQHVRLVLVGEKEDNLDPLYPETDNTIGNNLAIEAVGAKYGDELLAYYAASDCFVFPSYREGFPNVVLEAGAMGLPSIVTDINGSREIIEHGRNGWIIPPKDETALYEAMENVLLDYKHTRYVAGNARQMIANRYEKSFVQQCLYDFYDEIM</sequence>
<comment type="caution">
    <text evidence="3">The sequence shown here is derived from an EMBL/GenBank/DDBJ whole genome shotgun (WGS) entry which is preliminary data.</text>
</comment>
<dbReference type="InterPro" id="IPR001296">
    <property type="entry name" value="Glyco_trans_1"/>
</dbReference>
<dbReference type="Gene3D" id="3.40.50.2000">
    <property type="entry name" value="Glycogen Phosphorylase B"/>
    <property type="match status" value="2"/>
</dbReference>
<dbReference type="Pfam" id="PF00534">
    <property type="entry name" value="Glycos_transf_1"/>
    <property type="match status" value="1"/>
</dbReference>
<organism evidence="3 4">
    <name type="scientific">Parabacteroides distasonis</name>
    <dbReference type="NCBI Taxonomy" id="823"/>
    <lineage>
        <taxon>Bacteria</taxon>
        <taxon>Pseudomonadati</taxon>
        <taxon>Bacteroidota</taxon>
        <taxon>Bacteroidia</taxon>
        <taxon>Bacteroidales</taxon>
        <taxon>Tannerellaceae</taxon>
        <taxon>Parabacteroides</taxon>
    </lineage>
</organism>
<dbReference type="InterPro" id="IPR028098">
    <property type="entry name" value="Glyco_trans_4-like_N"/>
</dbReference>
<dbReference type="AlphaFoldDB" id="A0A395YPA8"/>
<dbReference type="SUPFAM" id="SSF53756">
    <property type="entry name" value="UDP-Glycosyltransferase/glycogen phosphorylase"/>
    <property type="match status" value="1"/>
</dbReference>
<evidence type="ECO:0000313" key="3">
    <source>
        <dbReference type="EMBL" id="MRZ57201.1"/>
    </source>
</evidence>
<evidence type="ECO:0000259" key="2">
    <source>
        <dbReference type="Pfam" id="PF13579"/>
    </source>
</evidence>
<feature type="domain" description="Glycosyltransferase subfamily 4-like N-terminal" evidence="2">
    <location>
        <begin position="22"/>
        <end position="161"/>
    </location>
</feature>
<protein>
    <submittedName>
        <fullName evidence="3">Glycosyltransferase</fullName>
    </submittedName>
</protein>
<feature type="domain" description="Glycosyl transferase family 1" evidence="1">
    <location>
        <begin position="188"/>
        <end position="353"/>
    </location>
</feature>
<accession>A0A395YPA8</accession>